<evidence type="ECO:0000313" key="1">
    <source>
        <dbReference type="EMBL" id="ERJ64406.1"/>
    </source>
</evidence>
<protein>
    <submittedName>
        <fullName evidence="1">Uncharacterized protein</fullName>
    </submittedName>
</protein>
<comment type="caution">
    <text evidence="1">The sequence shown here is derived from an EMBL/GenBank/DDBJ whole genome shotgun (WGS) entry which is preliminary data.</text>
</comment>
<organism evidence="1 2">
    <name type="scientific">Porphyromonas gingivalis F0570</name>
    <dbReference type="NCBI Taxonomy" id="1227271"/>
    <lineage>
        <taxon>Bacteria</taxon>
        <taxon>Pseudomonadati</taxon>
        <taxon>Bacteroidota</taxon>
        <taxon>Bacteroidia</taxon>
        <taxon>Bacteroidales</taxon>
        <taxon>Porphyromonadaceae</taxon>
        <taxon>Porphyromonas</taxon>
    </lineage>
</organism>
<dbReference type="PATRIC" id="fig|1227271.3.peg.1628"/>
<evidence type="ECO:0000313" key="2">
    <source>
        <dbReference type="Proteomes" id="UP000016630"/>
    </source>
</evidence>
<accession>A0A0E2LNV2</accession>
<name>A0A0E2LNV2_PORGN</name>
<dbReference type="AlphaFoldDB" id="A0A0E2LNV2"/>
<dbReference type="RefSeq" id="WP_004583980.1">
    <property type="nucleotide sequence ID" value="NZ_KI259215.1"/>
</dbReference>
<dbReference type="EMBL" id="AWUW01000133">
    <property type="protein sequence ID" value="ERJ64406.1"/>
    <property type="molecule type" value="Genomic_DNA"/>
</dbReference>
<reference evidence="1 2" key="1">
    <citation type="submission" date="2013-06" db="EMBL/GenBank/DDBJ databases">
        <authorList>
            <person name="Weinstock G."/>
            <person name="Sodergren E."/>
            <person name="Lobos E.A."/>
            <person name="Fulton L."/>
            <person name="Fulton R."/>
            <person name="Courtney L."/>
            <person name="Fronick C."/>
            <person name="O'Laughlin M."/>
            <person name="Godfrey J."/>
            <person name="Wilson R.M."/>
            <person name="Miner T."/>
            <person name="Farmer C."/>
            <person name="Delehaunty K."/>
            <person name="Cordes M."/>
            <person name="Minx P."/>
            <person name="Tomlinson C."/>
            <person name="Chen J."/>
            <person name="Wollam A."/>
            <person name="Pepin K.H."/>
            <person name="Bhonagiri V."/>
            <person name="Zhang X."/>
            <person name="Warren W."/>
            <person name="Mitreva M."/>
            <person name="Mardis E.R."/>
            <person name="Wilson R.K."/>
        </authorList>
    </citation>
    <scope>NUCLEOTIDE SEQUENCE [LARGE SCALE GENOMIC DNA]</scope>
    <source>
        <strain evidence="1 2">F0570</strain>
    </source>
</reference>
<sequence>MIEQVGIGRFQQAELLNFMIDEVKDARTIGASELTPTPDELDRVLKIFKAGPAQIIACEHSAKVAAFDAVRDEAFRNLTGCIRGETFRPEAAGVKLPNDSKFYCVHTKDSTKRTTATRPS</sequence>
<dbReference type="Proteomes" id="UP000016630">
    <property type="component" value="Unassembled WGS sequence"/>
</dbReference>
<gene>
    <name evidence="1" type="ORF">HMPREF1555_01861</name>
</gene>
<dbReference type="HOGENOM" id="CLU_2082689_0_0_10"/>
<proteinExistence type="predicted"/>